<accession>A0A8R7UAV7</accession>
<reference evidence="2" key="3">
    <citation type="submission" date="2022-06" db="UniProtKB">
        <authorList>
            <consortium name="EnsemblPlants"/>
        </authorList>
    </citation>
    <scope>IDENTIFICATION</scope>
</reference>
<dbReference type="Proteomes" id="UP000015106">
    <property type="component" value="Chromosome 5"/>
</dbReference>
<keyword evidence="1" id="KW-0812">Transmembrane</keyword>
<sequence length="96" mass="9707">MSPLASSAALSFPLFSSLAFFTSASSFSLAFFASASLASSSSFALAAAAAASSLACLSALTRPDKHKSGFLFFFFDIGIRFSATSAGDMSVSSSSC</sequence>
<evidence type="ECO:0000313" key="2">
    <source>
        <dbReference type="EnsemblPlants" id="TuG1812G0500000035.01.T01.cds315613"/>
    </source>
</evidence>
<dbReference type="EnsemblPlants" id="TuG1812G0500000035.01.T01">
    <property type="protein sequence ID" value="TuG1812G0500000035.01.T01.cds315613"/>
    <property type="gene ID" value="TuG1812G0500000035.01"/>
</dbReference>
<keyword evidence="1" id="KW-0472">Membrane</keyword>
<reference evidence="2" key="2">
    <citation type="submission" date="2018-03" db="EMBL/GenBank/DDBJ databases">
        <title>The Triticum urartu genome reveals the dynamic nature of wheat genome evolution.</title>
        <authorList>
            <person name="Ling H."/>
            <person name="Ma B."/>
            <person name="Shi X."/>
            <person name="Liu H."/>
            <person name="Dong L."/>
            <person name="Sun H."/>
            <person name="Cao Y."/>
            <person name="Gao Q."/>
            <person name="Zheng S."/>
            <person name="Li Y."/>
            <person name="Yu Y."/>
            <person name="Du H."/>
            <person name="Qi M."/>
            <person name="Li Y."/>
            <person name="Yu H."/>
            <person name="Cui Y."/>
            <person name="Wang N."/>
            <person name="Chen C."/>
            <person name="Wu H."/>
            <person name="Zhao Y."/>
            <person name="Zhang J."/>
            <person name="Li Y."/>
            <person name="Zhou W."/>
            <person name="Zhang B."/>
            <person name="Hu W."/>
            <person name="Eijk M."/>
            <person name="Tang J."/>
            <person name="Witsenboer H."/>
            <person name="Zhao S."/>
            <person name="Li Z."/>
            <person name="Zhang A."/>
            <person name="Wang D."/>
            <person name="Liang C."/>
        </authorList>
    </citation>
    <scope>NUCLEOTIDE SEQUENCE [LARGE SCALE GENOMIC DNA]</scope>
    <source>
        <strain evidence="2">cv. G1812</strain>
    </source>
</reference>
<keyword evidence="3" id="KW-1185">Reference proteome</keyword>
<gene>
    <name evidence="2" type="primary">LOC125506726</name>
</gene>
<keyword evidence="1" id="KW-1133">Transmembrane helix</keyword>
<proteinExistence type="predicted"/>
<evidence type="ECO:0000256" key="1">
    <source>
        <dbReference type="SAM" id="Phobius"/>
    </source>
</evidence>
<feature type="transmembrane region" description="Helical" evidence="1">
    <location>
        <begin position="43"/>
        <end position="61"/>
    </location>
</feature>
<evidence type="ECO:0000313" key="3">
    <source>
        <dbReference type="Proteomes" id="UP000015106"/>
    </source>
</evidence>
<name>A0A8R7UAV7_TRIUA</name>
<protein>
    <submittedName>
        <fullName evidence="2">Uncharacterized protein</fullName>
    </submittedName>
</protein>
<organism evidence="2 3">
    <name type="scientific">Triticum urartu</name>
    <name type="common">Red wild einkorn</name>
    <name type="synonym">Crithodium urartu</name>
    <dbReference type="NCBI Taxonomy" id="4572"/>
    <lineage>
        <taxon>Eukaryota</taxon>
        <taxon>Viridiplantae</taxon>
        <taxon>Streptophyta</taxon>
        <taxon>Embryophyta</taxon>
        <taxon>Tracheophyta</taxon>
        <taxon>Spermatophyta</taxon>
        <taxon>Magnoliopsida</taxon>
        <taxon>Liliopsida</taxon>
        <taxon>Poales</taxon>
        <taxon>Poaceae</taxon>
        <taxon>BOP clade</taxon>
        <taxon>Pooideae</taxon>
        <taxon>Triticodae</taxon>
        <taxon>Triticeae</taxon>
        <taxon>Triticinae</taxon>
        <taxon>Triticum</taxon>
    </lineage>
</organism>
<dbReference type="Gramene" id="TuG1812G0500000035.01.T01">
    <property type="protein sequence ID" value="TuG1812G0500000035.01.T01.cds315613"/>
    <property type="gene ID" value="TuG1812G0500000035.01"/>
</dbReference>
<dbReference type="AlphaFoldDB" id="A0A8R7UAV7"/>
<reference evidence="3" key="1">
    <citation type="journal article" date="2013" name="Nature">
        <title>Draft genome of the wheat A-genome progenitor Triticum urartu.</title>
        <authorList>
            <person name="Ling H.Q."/>
            <person name="Zhao S."/>
            <person name="Liu D."/>
            <person name="Wang J."/>
            <person name="Sun H."/>
            <person name="Zhang C."/>
            <person name="Fan H."/>
            <person name="Li D."/>
            <person name="Dong L."/>
            <person name="Tao Y."/>
            <person name="Gao C."/>
            <person name="Wu H."/>
            <person name="Li Y."/>
            <person name="Cui Y."/>
            <person name="Guo X."/>
            <person name="Zheng S."/>
            <person name="Wang B."/>
            <person name="Yu K."/>
            <person name="Liang Q."/>
            <person name="Yang W."/>
            <person name="Lou X."/>
            <person name="Chen J."/>
            <person name="Feng M."/>
            <person name="Jian J."/>
            <person name="Zhang X."/>
            <person name="Luo G."/>
            <person name="Jiang Y."/>
            <person name="Liu J."/>
            <person name="Wang Z."/>
            <person name="Sha Y."/>
            <person name="Zhang B."/>
            <person name="Wu H."/>
            <person name="Tang D."/>
            <person name="Shen Q."/>
            <person name="Xue P."/>
            <person name="Zou S."/>
            <person name="Wang X."/>
            <person name="Liu X."/>
            <person name="Wang F."/>
            <person name="Yang Y."/>
            <person name="An X."/>
            <person name="Dong Z."/>
            <person name="Zhang K."/>
            <person name="Zhang X."/>
            <person name="Luo M.C."/>
            <person name="Dvorak J."/>
            <person name="Tong Y."/>
            <person name="Wang J."/>
            <person name="Yang H."/>
            <person name="Li Z."/>
            <person name="Wang D."/>
            <person name="Zhang A."/>
            <person name="Wang J."/>
        </authorList>
    </citation>
    <scope>NUCLEOTIDE SEQUENCE</scope>
    <source>
        <strain evidence="3">cv. G1812</strain>
    </source>
</reference>